<evidence type="ECO:0000256" key="3">
    <source>
        <dbReference type="ARBA" id="ARBA00023163"/>
    </source>
</evidence>
<organism evidence="5">
    <name type="scientific">Bradyrhizobium barranii subsp. barranii</name>
    <dbReference type="NCBI Taxonomy" id="2823807"/>
    <lineage>
        <taxon>Bacteria</taxon>
        <taxon>Pseudomonadati</taxon>
        <taxon>Pseudomonadota</taxon>
        <taxon>Alphaproteobacteria</taxon>
        <taxon>Hyphomicrobiales</taxon>
        <taxon>Nitrobacteraceae</taxon>
        <taxon>Bradyrhizobium</taxon>
        <taxon>Bradyrhizobium barranii</taxon>
    </lineage>
</organism>
<dbReference type="InterPro" id="IPR018062">
    <property type="entry name" value="HTH_AraC-typ_CS"/>
</dbReference>
<dbReference type="InterPro" id="IPR009057">
    <property type="entry name" value="Homeodomain-like_sf"/>
</dbReference>
<dbReference type="PROSITE" id="PS00041">
    <property type="entry name" value="HTH_ARAC_FAMILY_1"/>
    <property type="match status" value="1"/>
</dbReference>
<dbReference type="PANTHER" id="PTHR46796">
    <property type="entry name" value="HTH-TYPE TRANSCRIPTIONAL ACTIVATOR RHAS-RELATED"/>
    <property type="match status" value="1"/>
</dbReference>
<dbReference type="InterPro" id="IPR020449">
    <property type="entry name" value="Tscrpt_reg_AraC-type_HTH"/>
</dbReference>
<dbReference type="PROSITE" id="PS01124">
    <property type="entry name" value="HTH_ARAC_FAMILY_2"/>
    <property type="match status" value="1"/>
</dbReference>
<feature type="domain" description="HTH araC/xylS-type" evidence="4">
    <location>
        <begin position="173"/>
        <end position="271"/>
    </location>
</feature>
<dbReference type="InterPro" id="IPR018060">
    <property type="entry name" value="HTH_AraC"/>
</dbReference>
<dbReference type="PANTHER" id="PTHR46796:SF14">
    <property type="entry name" value="TRANSCRIPTIONAL REGULATORY PROTEIN"/>
    <property type="match status" value="1"/>
</dbReference>
<dbReference type="InterPro" id="IPR050204">
    <property type="entry name" value="AraC_XylS_family_regulators"/>
</dbReference>
<dbReference type="EMBL" id="JAGEMI010000001">
    <property type="protein sequence ID" value="MBO1861743.1"/>
    <property type="molecule type" value="Genomic_DNA"/>
</dbReference>
<accession>A0A939S2Q4</accession>
<dbReference type="GO" id="GO:0043565">
    <property type="term" value="F:sequence-specific DNA binding"/>
    <property type="evidence" value="ECO:0007669"/>
    <property type="project" value="InterPro"/>
</dbReference>
<reference evidence="5" key="1">
    <citation type="submission" date="2021-03" db="EMBL/GenBank/DDBJ databases">
        <title>Whole Genome Sequence of Bradyrhizobium sp. Strain 144S4.</title>
        <authorList>
            <person name="Bromfield E.S.P."/>
            <person name="Cloutier S."/>
        </authorList>
    </citation>
    <scope>NUCLEOTIDE SEQUENCE [LARGE SCALE GENOMIC DNA]</scope>
    <source>
        <strain evidence="5">144S4</strain>
    </source>
</reference>
<dbReference type="Pfam" id="PF12833">
    <property type="entry name" value="HTH_18"/>
    <property type="match status" value="1"/>
</dbReference>
<keyword evidence="2" id="KW-0238">DNA-binding</keyword>
<protein>
    <submittedName>
        <fullName evidence="5">Helix-turn-helix transcriptional regulator</fullName>
    </submittedName>
</protein>
<sequence>MNLRNPRLVISRWQGTSRNEHSFEVSGEYHILAIALQPSQLSLQLGPKLFPRQEIVPGMIQITPPGLPARAVYSQPYDTLHLHIPNMLLMECFEWSHGKWPPDGVALRDPLHARDVLLQKLGTTLTSIDDLPNGRLFADFLSLAIITHLLGLYGEASPSRTRRTIALSKWRLKRVVEFIETHLDTPVALADLAGSAGLSSMHFAAQFRAATGIRPHEYLLRRRIARAQTMLATTDMPIVELALTVGFSSQAHFTVVFKRLSGLTPLRWRRVHFVRS</sequence>
<evidence type="ECO:0000313" key="5">
    <source>
        <dbReference type="EMBL" id="MBO1861743.1"/>
    </source>
</evidence>
<proteinExistence type="predicted"/>
<name>A0A939S2Q4_9BRAD</name>
<dbReference type="AlphaFoldDB" id="A0A939S2Q4"/>
<dbReference type="SMART" id="SM00342">
    <property type="entry name" value="HTH_ARAC"/>
    <property type="match status" value="1"/>
</dbReference>
<dbReference type="SUPFAM" id="SSF46689">
    <property type="entry name" value="Homeodomain-like"/>
    <property type="match status" value="2"/>
</dbReference>
<dbReference type="GO" id="GO:0003700">
    <property type="term" value="F:DNA-binding transcription factor activity"/>
    <property type="evidence" value="ECO:0007669"/>
    <property type="project" value="InterPro"/>
</dbReference>
<comment type="caution">
    <text evidence="5">The sequence shown here is derived from an EMBL/GenBank/DDBJ whole genome shotgun (WGS) entry which is preliminary data.</text>
</comment>
<evidence type="ECO:0000256" key="1">
    <source>
        <dbReference type="ARBA" id="ARBA00023015"/>
    </source>
</evidence>
<evidence type="ECO:0000256" key="2">
    <source>
        <dbReference type="ARBA" id="ARBA00023125"/>
    </source>
</evidence>
<evidence type="ECO:0000259" key="4">
    <source>
        <dbReference type="PROSITE" id="PS01124"/>
    </source>
</evidence>
<dbReference type="PRINTS" id="PR00032">
    <property type="entry name" value="HTHARAC"/>
</dbReference>
<dbReference type="Gene3D" id="1.10.10.60">
    <property type="entry name" value="Homeodomain-like"/>
    <property type="match status" value="2"/>
</dbReference>
<gene>
    <name evidence="5" type="ORF">J4G43_12595</name>
</gene>
<keyword evidence="3" id="KW-0804">Transcription</keyword>
<keyword evidence="1" id="KW-0805">Transcription regulation</keyword>